<dbReference type="Pfam" id="PF00563">
    <property type="entry name" value="EAL"/>
    <property type="match status" value="1"/>
</dbReference>
<dbReference type="InterPro" id="IPR050706">
    <property type="entry name" value="Cyclic-di-GMP_PDE-like"/>
</dbReference>
<accession>A0AB38P836</accession>
<dbReference type="InterPro" id="IPR001633">
    <property type="entry name" value="EAL_dom"/>
</dbReference>
<dbReference type="Proteomes" id="UP000306327">
    <property type="component" value="Unassembled WGS sequence"/>
</dbReference>
<proteinExistence type="predicted"/>
<dbReference type="AlphaFoldDB" id="A0AB38P836"/>
<dbReference type="GO" id="GO:0071111">
    <property type="term" value="F:cyclic-guanylate-specific phosphodiesterase activity"/>
    <property type="evidence" value="ECO:0007669"/>
    <property type="project" value="InterPro"/>
</dbReference>
<organism evidence="2 3">
    <name type="scientific">Enterobacter cancerogenus</name>
    <dbReference type="NCBI Taxonomy" id="69218"/>
    <lineage>
        <taxon>Bacteria</taxon>
        <taxon>Pseudomonadati</taxon>
        <taxon>Pseudomonadota</taxon>
        <taxon>Gammaproteobacteria</taxon>
        <taxon>Enterobacterales</taxon>
        <taxon>Enterobacteriaceae</taxon>
        <taxon>Enterobacter</taxon>
        <taxon>Enterobacter cloacae complex</taxon>
    </lineage>
</organism>
<dbReference type="SMART" id="SM00052">
    <property type="entry name" value="EAL"/>
    <property type="match status" value="1"/>
</dbReference>
<dbReference type="InterPro" id="IPR035919">
    <property type="entry name" value="EAL_sf"/>
</dbReference>
<name>A0AB38P836_9ENTR</name>
<sequence length="280" mass="31377">MTTVTKSPSTLLSGVSTLLAHLFPPAPEKALSVAIHQRQIVPVYQPFFDSQTGNIAGVEVLARWRHPLYGNVAPDIFIPLAEEHDLIAPLTHYLIQQVIAELRQPIPLFPEGLYISLNLSPHNCLDPHFKTDSLDLLNALAASQVQVVVEITERHPLHFTPQLSEWFATLRQSRIAIALDDFGTGYSNLSYIHALQPEFIKIDKLFVGQIRENGDTRLLDSLINLAKNMDLRIIAEGVETQAQADYLRVKNCDYLQGYYFCKPVQIDELVSLVSRAAETV</sequence>
<evidence type="ECO:0000313" key="3">
    <source>
        <dbReference type="Proteomes" id="UP000306327"/>
    </source>
</evidence>
<dbReference type="PANTHER" id="PTHR33121:SF79">
    <property type="entry name" value="CYCLIC DI-GMP PHOSPHODIESTERASE PDED-RELATED"/>
    <property type="match status" value="1"/>
</dbReference>
<dbReference type="EMBL" id="QGAL01000001">
    <property type="protein sequence ID" value="TKK22797.1"/>
    <property type="molecule type" value="Genomic_DNA"/>
</dbReference>
<protein>
    <submittedName>
        <fullName evidence="2">EAL domain-containing protein</fullName>
    </submittedName>
</protein>
<comment type="caution">
    <text evidence="2">The sequence shown here is derived from an EMBL/GenBank/DDBJ whole genome shotgun (WGS) entry which is preliminary data.</text>
</comment>
<dbReference type="PANTHER" id="PTHR33121">
    <property type="entry name" value="CYCLIC DI-GMP PHOSPHODIESTERASE PDEF"/>
    <property type="match status" value="1"/>
</dbReference>
<feature type="domain" description="EAL" evidence="1">
    <location>
        <begin position="24"/>
        <end position="277"/>
    </location>
</feature>
<dbReference type="SUPFAM" id="SSF141868">
    <property type="entry name" value="EAL domain-like"/>
    <property type="match status" value="1"/>
</dbReference>
<reference evidence="2 3" key="1">
    <citation type="journal article" date="2019" name="Sci. Rep.">
        <title>Differences in resource use lead to coexistence of seed-transmitted microbial populations.</title>
        <authorList>
            <person name="Torres-Cortes G."/>
            <person name="Garcia B.J."/>
            <person name="Compant S."/>
            <person name="Rezki S."/>
            <person name="Jones P."/>
            <person name="Preveaux A."/>
            <person name="Briand M."/>
            <person name="Roulet A."/>
            <person name="Bouchez O."/>
            <person name="Jacobson D."/>
            <person name="Barret M."/>
        </authorList>
    </citation>
    <scope>NUCLEOTIDE SEQUENCE [LARGE SCALE GENOMIC DNA]</scope>
    <source>
        <strain evidence="2 3">CFBP13530</strain>
    </source>
</reference>
<dbReference type="Gene3D" id="3.20.20.450">
    <property type="entry name" value="EAL domain"/>
    <property type="match status" value="1"/>
</dbReference>
<evidence type="ECO:0000259" key="1">
    <source>
        <dbReference type="PROSITE" id="PS50883"/>
    </source>
</evidence>
<gene>
    <name evidence="2" type="ORF">EcCFBP13530_01110</name>
</gene>
<evidence type="ECO:0000313" key="2">
    <source>
        <dbReference type="EMBL" id="TKK22797.1"/>
    </source>
</evidence>
<dbReference type="RefSeq" id="WP_137271718.1">
    <property type="nucleotide sequence ID" value="NZ_QGAL01000001.1"/>
</dbReference>
<dbReference type="PROSITE" id="PS50883">
    <property type="entry name" value="EAL"/>
    <property type="match status" value="1"/>
</dbReference>
<dbReference type="CDD" id="cd01948">
    <property type="entry name" value="EAL"/>
    <property type="match status" value="1"/>
</dbReference>